<dbReference type="PROSITE" id="PS00108">
    <property type="entry name" value="PROTEIN_KINASE_ST"/>
    <property type="match status" value="1"/>
</dbReference>
<keyword evidence="2 5" id="KW-0547">Nucleotide-binding</keyword>
<evidence type="ECO:0000259" key="7">
    <source>
        <dbReference type="PROSITE" id="PS50011"/>
    </source>
</evidence>
<keyword evidence="1" id="KW-0808">Transferase</keyword>
<dbReference type="PANTHER" id="PTHR44329:SF288">
    <property type="entry name" value="MITOGEN-ACTIVATED PROTEIN KINASE KINASE KINASE 20"/>
    <property type="match status" value="1"/>
</dbReference>
<dbReference type="InterPro" id="IPR008271">
    <property type="entry name" value="Ser/Thr_kinase_AS"/>
</dbReference>
<dbReference type="Gene3D" id="3.30.200.20">
    <property type="entry name" value="Phosphorylase Kinase, domain 1"/>
    <property type="match status" value="1"/>
</dbReference>
<evidence type="ECO:0000256" key="3">
    <source>
        <dbReference type="ARBA" id="ARBA00022777"/>
    </source>
</evidence>
<dbReference type="SUPFAM" id="SSF56112">
    <property type="entry name" value="Protein kinase-like (PK-like)"/>
    <property type="match status" value="1"/>
</dbReference>
<dbReference type="GO" id="GO:0004674">
    <property type="term" value="F:protein serine/threonine kinase activity"/>
    <property type="evidence" value="ECO:0007669"/>
    <property type="project" value="UniProtKB-KW"/>
</dbReference>
<feature type="binding site" evidence="5">
    <location>
        <position position="147"/>
    </location>
    <ligand>
        <name>ATP</name>
        <dbReference type="ChEBI" id="CHEBI:30616"/>
    </ligand>
</feature>
<dbReference type="SMART" id="SM00220">
    <property type="entry name" value="S_TKc"/>
    <property type="match status" value="1"/>
</dbReference>
<evidence type="ECO:0000256" key="6">
    <source>
        <dbReference type="RuleBase" id="RU000304"/>
    </source>
</evidence>
<dbReference type="InterPro" id="IPR017441">
    <property type="entry name" value="Protein_kinase_ATP_BS"/>
</dbReference>
<dbReference type="PROSITE" id="PS00107">
    <property type="entry name" value="PROTEIN_KINASE_ATP"/>
    <property type="match status" value="1"/>
</dbReference>
<name>A0A7S0MS34_9CHLO</name>
<organism evidence="8">
    <name type="scientific">Pyramimonas obovata</name>
    <dbReference type="NCBI Taxonomy" id="1411642"/>
    <lineage>
        <taxon>Eukaryota</taxon>
        <taxon>Viridiplantae</taxon>
        <taxon>Chlorophyta</taxon>
        <taxon>Pyramimonadophyceae</taxon>
        <taxon>Pyramimonadales</taxon>
        <taxon>Pyramimonadaceae</taxon>
        <taxon>Pyramimonas</taxon>
        <taxon>Pyramimonas incertae sedis</taxon>
    </lineage>
</organism>
<keyword evidence="6" id="KW-0723">Serine/threonine-protein kinase</keyword>
<keyword evidence="3" id="KW-0418">Kinase</keyword>
<dbReference type="PROSITE" id="PS50011">
    <property type="entry name" value="PROTEIN_KINASE_DOM"/>
    <property type="match status" value="1"/>
</dbReference>
<protein>
    <recommendedName>
        <fullName evidence="7">Protein kinase domain-containing protein</fullName>
    </recommendedName>
</protein>
<feature type="domain" description="Protein kinase" evidence="7">
    <location>
        <begin position="119"/>
        <end position="421"/>
    </location>
</feature>
<evidence type="ECO:0000256" key="4">
    <source>
        <dbReference type="ARBA" id="ARBA00022840"/>
    </source>
</evidence>
<dbReference type="InterPro" id="IPR000719">
    <property type="entry name" value="Prot_kinase_dom"/>
</dbReference>
<accession>A0A7S0MS34</accession>
<evidence type="ECO:0000256" key="5">
    <source>
        <dbReference type="PROSITE-ProRule" id="PRU10141"/>
    </source>
</evidence>
<dbReference type="AlphaFoldDB" id="A0A7S0MS34"/>
<reference evidence="8" key="1">
    <citation type="submission" date="2021-01" db="EMBL/GenBank/DDBJ databases">
        <authorList>
            <person name="Corre E."/>
            <person name="Pelletier E."/>
            <person name="Niang G."/>
            <person name="Scheremetjew M."/>
            <person name="Finn R."/>
            <person name="Kale V."/>
            <person name="Holt S."/>
            <person name="Cochrane G."/>
            <person name="Meng A."/>
            <person name="Brown T."/>
            <person name="Cohen L."/>
        </authorList>
    </citation>
    <scope>NUCLEOTIDE SEQUENCE</scope>
    <source>
        <strain evidence="8">CCMP722</strain>
    </source>
</reference>
<dbReference type="EMBL" id="HBFA01002443">
    <property type="protein sequence ID" value="CAD8649720.1"/>
    <property type="molecule type" value="Transcribed_RNA"/>
</dbReference>
<comment type="similarity">
    <text evidence="6">Belongs to the protein kinase superfamily.</text>
</comment>
<sequence length="484" mass="53953">MPSEVLAPLPAGDAFQSQRVHGGATFKSVNFGERAWLNKTAATLSPPRKDPMTNWPVEATGLRRVSEDEELSVHDMPSNDSKMNDNWSNYNIIHEIMPRDHTLDASIRAGHNQLSAKDIELGEKLGEGAFATTYVATVLKDLKLAKKGDIVCVKILRDGSTEDQAYHEVVNLRQVQYLGEHENVVKVLGSNLTQVPYFIVMEFVSGWSLKDEIALRGPPPLSMVQRWTIHILRGIRHLHEVKLLHRDLKSGNVMLQVTEEHSAQADPDKTSLTCPFKSSRQQGFAEGYKPVAKIVDFGETKNISLLTPLTKEVGTWKWMAPEVMGLEERIEGSYHKGTVRYGTPADIYSLGMVIFEMVSGTEPFKKYATMQAAFAVSTGKRPSFRDIPKAKAILEFLIRSCWDGEPARRPSLEDIFYYAKLINTEYCTDWLPAEGAPEGASVYDMMVPQCPEECCAAASLKSVKFADFVELVYLQENGPPISAA</sequence>
<evidence type="ECO:0000256" key="2">
    <source>
        <dbReference type="ARBA" id="ARBA00022741"/>
    </source>
</evidence>
<dbReference type="InterPro" id="IPR011009">
    <property type="entry name" value="Kinase-like_dom_sf"/>
</dbReference>
<evidence type="ECO:0000313" key="8">
    <source>
        <dbReference type="EMBL" id="CAD8649720.1"/>
    </source>
</evidence>
<dbReference type="Gene3D" id="1.10.510.10">
    <property type="entry name" value="Transferase(Phosphotransferase) domain 1"/>
    <property type="match status" value="1"/>
</dbReference>
<dbReference type="GO" id="GO:0005524">
    <property type="term" value="F:ATP binding"/>
    <property type="evidence" value="ECO:0007669"/>
    <property type="project" value="UniProtKB-UniRule"/>
</dbReference>
<gene>
    <name evidence="8" type="ORF">POBO1169_LOCUS1191</name>
</gene>
<dbReference type="PANTHER" id="PTHR44329">
    <property type="entry name" value="SERINE/THREONINE-PROTEIN KINASE TNNI3K-RELATED"/>
    <property type="match status" value="1"/>
</dbReference>
<keyword evidence="4 5" id="KW-0067">ATP-binding</keyword>
<dbReference type="InterPro" id="IPR051681">
    <property type="entry name" value="Ser/Thr_Kinases-Pseudokinases"/>
</dbReference>
<proteinExistence type="inferred from homology"/>
<evidence type="ECO:0000256" key="1">
    <source>
        <dbReference type="ARBA" id="ARBA00022679"/>
    </source>
</evidence>
<dbReference type="Pfam" id="PF00069">
    <property type="entry name" value="Pkinase"/>
    <property type="match status" value="1"/>
</dbReference>